<proteinExistence type="predicted"/>
<gene>
    <name evidence="2" type="ORF">COCSUDRAFT_47904</name>
</gene>
<sequence>MSPRNSKEIVEQMVHIGRTRLKGRRAIFAAALVLLFLVHIVHVMPARQRQRRAGRRLSEDAALSAALDGLPVSPSAKSQATPAVNVYGLDPSLLAALQQSGANATSGQPGNRSSSSAPIPGPSLAQSPMTATSSSSSSQSPGMVRSSSVGWPGPGAAPEPSAWNQSPQSAPAHGPAQARSSAPLPPPRSNYAPLDPHLAAALENQGRVPPASTTPSPTAAPPRNATAAGSSASIVPAAAPAPLGATAPQAAASPAYAPVAAPEASASPAGVQQDEVQQLCSDKAWQASSLKLLQERPFASLFSQELNQTVFDPTGLEQINMNYYVVFKSSQTLAYIPNRLAPMDDSNKLVAISSSINKTSFGGIAAKRDAGGLLAVQERRISDATGEELRPIIHELQVAGDLKSYKVQRNCAVAFNLSQSVTGFQDIQIHYDDQGNKFLLGLCDGNHCAGGQHGRDRGNGRIIVSRMKEDSTRCAWVPEKVISIPATAAFTQYSGIAIRSNRMLIASQEDSAVWLGVVDWESWEFKDEGDLYHLPRNEACEMVYCNIAAVQWLDDRRITVASGVALPGGPWACFSKAESLHQFLLPASAVSDAKSAR</sequence>
<dbReference type="AlphaFoldDB" id="I0YVR1"/>
<feature type="compositionally biased region" description="Low complexity" evidence="1">
    <location>
        <begin position="125"/>
        <end position="149"/>
    </location>
</feature>
<feature type="region of interest" description="Disordered" evidence="1">
    <location>
        <begin position="100"/>
        <end position="194"/>
    </location>
</feature>
<keyword evidence="3" id="KW-1185">Reference proteome</keyword>
<accession>I0YVR1</accession>
<dbReference type="EMBL" id="AGSI01000010">
    <property type="protein sequence ID" value="EIE22480.1"/>
    <property type="molecule type" value="Genomic_DNA"/>
</dbReference>
<evidence type="ECO:0000313" key="2">
    <source>
        <dbReference type="EMBL" id="EIE22480.1"/>
    </source>
</evidence>
<evidence type="ECO:0000313" key="3">
    <source>
        <dbReference type="Proteomes" id="UP000007264"/>
    </source>
</evidence>
<name>I0YVR1_COCSC</name>
<dbReference type="GeneID" id="17040466"/>
<dbReference type="Proteomes" id="UP000007264">
    <property type="component" value="Unassembled WGS sequence"/>
</dbReference>
<dbReference type="RefSeq" id="XP_005647024.1">
    <property type="nucleotide sequence ID" value="XM_005646967.1"/>
</dbReference>
<comment type="caution">
    <text evidence="2">The sequence shown here is derived from an EMBL/GenBank/DDBJ whole genome shotgun (WGS) entry which is preliminary data.</text>
</comment>
<organism evidence="2 3">
    <name type="scientific">Coccomyxa subellipsoidea (strain C-169)</name>
    <name type="common">Green microalga</name>
    <dbReference type="NCBI Taxonomy" id="574566"/>
    <lineage>
        <taxon>Eukaryota</taxon>
        <taxon>Viridiplantae</taxon>
        <taxon>Chlorophyta</taxon>
        <taxon>core chlorophytes</taxon>
        <taxon>Trebouxiophyceae</taxon>
        <taxon>Trebouxiophyceae incertae sedis</taxon>
        <taxon>Coccomyxaceae</taxon>
        <taxon>Coccomyxa</taxon>
        <taxon>Coccomyxa subellipsoidea</taxon>
    </lineage>
</organism>
<feature type="compositionally biased region" description="Low complexity" evidence="1">
    <location>
        <begin position="209"/>
        <end position="231"/>
    </location>
</feature>
<dbReference type="KEGG" id="csl:COCSUDRAFT_47904"/>
<dbReference type="eggNOG" id="ENOG502S0J1">
    <property type="taxonomic scope" value="Eukaryota"/>
</dbReference>
<dbReference type="OrthoDB" id="340166at2759"/>
<reference evidence="2 3" key="1">
    <citation type="journal article" date="2012" name="Genome Biol.">
        <title>The genome of the polar eukaryotic microalga coccomyxa subellipsoidea reveals traits of cold adaptation.</title>
        <authorList>
            <person name="Blanc G."/>
            <person name="Agarkova I."/>
            <person name="Grimwood J."/>
            <person name="Kuo A."/>
            <person name="Brueggeman A."/>
            <person name="Dunigan D."/>
            <person name="Gurnon J."/>
            <person name="Ladunga I."/>
            <person name="Lindquist E."/>
            <person name="Lucas S."/>
            <person name="Pangilinan J."/>
            <person name="Proschold T."/>
            <person name="Salamov A."/>
            <person name="Schmutz J."/>
            <person name="Weeks D."/>
            <person name="Yamada T."/>
            <person name="Claverie J.M."/>
            <person name="Grigoriev I."/>
            <person name="Van Etten J."/>
            <person name="Lomsadze A."/>
            <person name="Borodovsky M."/>
        </authorList>
    </citation>
    <scope>NUCLEOTIDE SEQUENCE [LARGE SCALE GENOMIC DNA]</scope>
    <source>
        <strain evidence="2 3">C-169</strain>
    </source>
</reference>
<feature type="compositionally biased region" description="Polar residues" evidence="1">
    <location>
        <begin position="100"/>
        <end position="117"/>
    </location>
</feature>
<feature type="region of interest" description="Disordered" evidence="1">
    <location>
        <begin position="206"/>
        <end position="231"/>
    </location>
</feature>
<protein>
    <submittedName>
        <fullName evidence="2">Uncharacterized protein</fullName>
    </submittedName>
</protein>
<evidence type="ECO:0000256" key="1">
    <source>
        <dbReference type="SAM" id="MobiDB-lite"/>
    </source>
</evidence>